<feature type="domain" description="ATP-grasp" evidence="5">
    <location>
        <begin position="122"/>
        <end position="321"/>
    </location>
</feature>
<dbReference type="PANTHER" id="PTHR18866:SF33">
    <property type="entry name" value="METHYLCROTONOYL-COA CARBOXYLASE SUBUNIT ALPHA, MITOCHONDRIAL-RELATED"/>
    <property type="match status" value="1"/>
</dbReference>
<evidence type="ECO:0000256" key="3">
    <source>
        <dbReference type="ARBA" id="ARBA00022840"/>
    </source>
</evidence>
<dbReference type="InterPro" id="IPR011761">
    <property type="entry name" value="ATP-grasp"/>
</dbReference>
<dbReference type="InterPro" id="IPR005479">
    <property type="entry name" value="CPAse_ATP-bd"/>
</dbReference>
<dbReference type="InterPro" id="IPR005481">
    <property type="entry name" value="BC-like_N"/>
</dbReference>
<dbReference type="PROSITE" id="PS50975">
    <property type="entry name" value="ATP_GRASP"/>
    <property type="match status" value="1"/>
</dbReference>
<keyword evidence="1" id="KW-0436">Ligase</keyword>
<reference evidence="7" key="1">
    <citation type="submission" date="2019-06" db="EMBL/GenBank/DDBJ databases">
        <authorList>
            <person name="Murdoch R.W."/>
            <person name="Fathepure B."/>
        </authorList>
    </citation>
    <scope>NUCLEOTIDE SEQUENCE</scope>
</reference>
<dbReference type="Pfam" id="PF02785">
    <property type="entry name" value="Biotin_carb_C"/>
    <property type="match status" value="1"/>
</dbReference>
<protein>
    <submittedName>
        <fullName evidence="7">Acetyl-/propionyl-coenzyme A carboxylase alpha chain</fullName>
    </submittedName>
</protein>
<dbReference type="PROSITE" id="PS50979">
    <property type="entry name" value="BC"/>
    <property type="match status" value="1"/>
</dbReference>
<keyword evidence="3" id="KW-0067">ATP-binding</keyword>
<dbReference type="InterPro" id="IPR005482">
    <property type="entry name" value="Biotin_COase_C"/>
</dbReference>
<feature type="domain" description="Biotin carboxylation" evidence="6">
    <location>
        <begin position="3"/>
        <end position="450"/>
    </location>
</feature>
<dbReference type="GO" id="GO:0005524">
    <property type="term" value="F:ATP binding"/>
    <property type="evidence" value="ECO:0007669"/>
    <property type="project" value="UniProtKB-KW"/>
</dbReference>
<dbReference type="GO" id="GO:0016874">
    <property type="term" value="F:ligase activity"/>
    <property type="evidence" value="ECO:0007669"/>
    <property type="project" value="UniProtKB-KW"/>
</dbReference>
<gene>
    <name evidence="7" type="primary">accA1_1</name>
    <name evidence="7" type="ORF">KBTEX_00423</name>
</gene>
<dbReference type="Pfam" id="PF02786">
    <property type="entry name" value="CPSase_L_D2"/>
    <property type="match status" value="1"/>
</dbReference>
<evidence type="ECO:0000256" key="1">
    <source>
        <dbReference type="ARBA" id="ARBA00022598"/>
    </source>
</evidence>
<evidence type="ECO:0000313" key="7">
    <source>
        <dbReference type="EMBL" id="QEA04120.1"/>
    </source>
</evidence>
<dbReference type="AlphaFoldDB" id="A0A5B8R656"/>
<dbReference type="SMART" id="SM00878">
    <property type="entry name" value="Biotin_carb_C"/>
    <property type="match status" value="1"/>
</dbReference>
<dbReference type="EMBL" id="MN079080">
    <property type="protein sequence ID" value="QEA04120.1"/>
    <property type="molecule type" value="Genomic_DNA"/>
</dbReference>
<dbReference type="InterPro" id="IPR016185">
    <property type="entry name" value="PreATP-grasp_dom_sf"/>
</dbReference>
<accession>A0A5B8R656</accession>
<evidence type="ECO:0000259" key="6">
    <source>
        <dbReference type="PROSITE" id="PS50979"/>
    </source>
</evidence>
<keyword evidence="2" id="KW-0547">Nucleotide-binding</keyword>
<evidence type="ECO:0000256" key="4">
    <source>
        <dbReference type="ARBA" id="ARBA00023267"/>
    </source>
</evidence>
<evidence type="ECO:0000256" key="2">
    <source>
        <dbReference type="ARBA" id="ARBA00022741"/>
    </source>
</evidence>
<dbReference type="InterPro" id="IPR011764">
    <property type="entry name" value="Biotin_carboxylation_dom"/>
</dbReference>
<dbReference type="PROSITE" id="PS00867">
    <property type="entry name" value="CPSASE_2"/>
    <property type="match status" value="1"/>
</dbReference>
<dbReference type="SUPFAM" id="SSF52440">
    <property type="entry name" value="PreATP-grasp domain"/>
    <property type="match status" value="1"/>
</dbReference>
<dbReference type="Pfam" id="PF00289">
    <property type="entry name" value="Biotin_carb_N"/>
    <property type="match status" value="1"/>
</dbReference>
<dbReference type="InterPro" id="IPR050856">
    <property type="entry name" value="Biotin_carboxylase_complex"/>
</dbReference>
<dbReference type="InterPro" id="IPR011054">
    <property type="entry name" value="Rudment_hybrid_motif"/>
</dbReference>
<evidence type="ECO:0000259" key="5">
    <source>
        <dbReference type="PROSITE" id="PS50975"/>
    </source>
</evidence>
<keyword evidence="4" id="KW-0092">Biotin</keyword>
<name>A0A5B8R656_9ZZZZ</name>
<dbReference type="Gene3D" id="3.30.470.20">
    <property type="entry name" value="ATP-grasp fold, B domain"/>
    <property type="match status" value="1"/>
</dbReference>
<organism evidence="7">
    <name type="scientific">uncultured organism</name>
    <dbReference type="NCBI Taxonomy" id="155900"/>
    <lineage>
        <taxon>unclassified sequences</taxon>
        <taxon>environmental samples</taxon>
    </lineage>
</organism>
<proteinExistence type="predicted"/>
<dbReference type="SUPFAM" id="SSF51246">
    <property type="entry name" value="Rudiment single hybrid motif"/>
    <property type="match status" value="1"/>
</dbReference>
<dbReference type="PANTHER" id="PTHR18866">
    <property type="entry name" value="CARBOXYLASE:PYRUVATE/ACETYL-COA/PROPIONYL-COA CARBOXYLASE"/>
    <property type="match status" value="1"/>
</dbReference>
<dbReference type="SUPFAM" id="SSF56059">
    <property type="entry name" value="Glutathione synthetase ATP-binding domain-like"/>
    <property type="match status" value="1"/>
</dbReference>
<sequence length="456" mass="49999">MADISKVLIANRGEIACRIARSCRSLGIASVAVCSEADEDALHVRLADEHRVVGPARAQHSYLNIERLMQAASETGADAVHPGYGFLAESTRLADAVTGAGMTWIGPRTDSIRDMGDKARARHIAERAGVPVLPGSRRFTSDDLDDLETEARRIGLPVLVKASAGGGGIGMQRVDDLAALRKVVQSTQGLAKSNFGDEAVFLEKFVPRARHVEVQVLGLGGGRAVHLFERECSIQRRYQKIIEEAPSPAVDAAVRERMTHAAVSLAETQDYHGAGTVEFVLDDETGEFYFLEMNTRVQVEHPVTEMITGEDIVAHQIRIAAGKESGLSQAGIESRGHAMEFRLYAEDPFNNFLPQPGVIETLHVPAGEHVRVDTGYDDGSRVHPYYDPLIAKVIVRGADRDETRERALEVLRNSRIEGIRTNLPFLVNVLRTDAFRRGETLTSFIADYESELLNTE</sequence>
<dbReference type="GO" id="GO:0046872">
    <property type="term" value="F:metal ion binding"/>
    <property type="evidence" value="ECO:0007669"/>
    <property type="project" value="InterPro"/>
</dbReference>